<reference evidence="4" key="1">
    <citation type="journal article" date="2019" name="Int. J. Syst. Evol. Microbiol.">
        <title>The Global Catalogue of Microorganisms (GCM) 10K type strain sequencing project: providing services to taxonomists for standard genome sequencing and annotation.</title>
        <authorList>
            <consortium name="The Broad Institute Genomics Platform"/>
            <consortium name="The Broad Institute Genome Sequencing Center for Infectious Disease"/>
            <person name="Wu L."/>
            <person name="Ma J."/>
        </authorList>
    </citation>
    <scope>NUCLEOTIDE SEQUENCE [LARGE SCALE GENOMIC DNA]</scope>
    <source>
        <strain evidence="4">CGMCC 4.7192</strain>
    </source>
</reference>
<dbReference type="Gene3D" id="3.40.50.2000">
    <property type="entry name" value="Glycogen Phosphorylase B"/>
    <property type="match status" value="2"/>
</dbReference>
<evidence type="ECO:0000256" key="2">
    <source>
        <dbReference type="ARBA" id="ARBA00022679"/>
    </source>
</evidence>
<dbReference type="RefSeq" id="WP_380251289.1">
    <property type="nucleotide sequence ID" value="NZ_JBHUII010000004.1"/>
</dbReference>
<dbReference type="Pfam" id="PF01075">
    <property type="entry name" value="Glyco_transf_9"/>
    <property type="match status" value="1"/>
</dbReference>
<name>A0ABW5BMF2_9PROT</name>
<keyword evidence="2" id="KW-0808">Transferase</keyword>
<sequence>MTVERPDITTEDPDMILYGPESDVVPAEDSSSNPRRILIIKLSAFGDFILSIRSFQAIRAHHPSADITLLTTKPYVRLAEASRCFNSVLTDTRPKIFEIPALLKLRKNLRSRKFNRVYDLQRNERTKLYYKLFPSQKPEWVGNVKGCSHYYEKPENGIYHISVREKSQLEIAGITNIKLPDLSFIKADISDLHLPRNYAMLVPGGAPHRPEKRWPTGQYSALSDHLTHLGITPVLIGTEAERSQCNEIEENCPAVLNLCGKTSLEQIAVIARKAQLSVGNDTGPMHLIAAAGCPVVVLFSKASDPNKISPIGPDVQIICEDDLQDLSIEKVTSALPAITFD</sequence>
<dbReference type="EMBL" id="JBHUII010000004">
    <property type="protein sequence ID" value="MFD2206069.1"/>
    <property type="molecule type" value="Genomic_DNA"/>
</dbReference>
<evidence type="ECO:0000313" key="4">
    <source>
        <dbReference type="Proteomes" id="UP001597294"/>
    </source>
</evidence>
<dbReference type="PANTHER" id="PTHR30160">
    <property type="entry name" value="TETRAACYLDISACCHARIDE 4'-KINASE-RELATED"/>
    <property type="match status" value="1"/>
</dbReference>
<dbReference type="CDD" id="cd03789">
    <property type="entry name" value="GT9_LPS_heptosyltransferase"/>
    <property type="match status" value="1"/>
</dbReference>
<dbReference type="InterPro" id="IPR051199">
    <property type="entry name" value="LPS_LOS_Heptosyltrfase"/>
</dbReference>
<proteinExistence type="predicted"/>
<organism evidence="3 4">
    <name type="scientific">Kiloniella antarctica</name>
    <dbReference type="NCBI Taxonomy" id="1550907"/>
    <lineage>
        <taxon>Bacteria</taxon>
        <taxon>Pseudomonadati</taxon>
        <taxon>Pseudomonadota</taxon>
        <taxon>Alphaproteobacteria</taxon>
        <taxon>Rhodospirillales</taxon>
        <taxon>Kiloniellaceae</taxon>
        <taxon>Kiloniella</taxon>
    </lineage>
</organism>
<dbReference type="SUPFAM" id="SSF53756">
    <property type="entry name" value="UDP-Glycosyltransferase/glycogen phosphorylase"/>
    <property type="match status" value="1"/>
</dbReference>
<evidence type="ECO:0000256" key="1">
    <source>
        <dbReference type="ARBA" id="ARBA00022676"/>
    </source>
</evidence>
<dbReference type="InterPro" id="IPR002201">
    <property type="entry name" value="Glyco_trans_9"/>
</dbReference>
<accession>A0ABW5BMF2</accession>
<gene>
    <name evidence="3" type="ORF">ACFSKO_10615</name>
</gene>
<dbReference type="Proteomes" id="UP001597294">
    <property type="component" value="Unassembled WGS sequence"/>
</dbReference>
<keyword evidence="4" id="KW-1185">Reference proteome</keyword>
<evidence type="ECO:0000313" key="3">
    <source>
        <dbReference type="EMBL" id="MFD2206069.1"/>
    </source>
</evidence>
<comment type="caution">
    <text evidence="3">The sequence shown here is derived from an EMBL/GenBank/DDBJ whole genome shotgun (WGS) entry which is preliminary data.</text>
</comment>
<keyword evidence="1" id="KW-0328">Glycosyltransferase</keyword>
<protein>
    <submittedName>
        <fullName evidence="3">Glycosyltransferase family 9 protein</fullName>
    </submittedName>
</protein>